<dbReference type="Gene3D" id="3.40.50.360">
    <property type="match status" value="1"/>
</dbReference>
<evidence type="ECO:0000256" key="3">
    <source>
        <dbReference type="ARBA" id="ARBA00010115"/>
    </source>
</evidence>
<dbReference type="CDD" id="cd01335">
    <property type="entry name" value="Radical_SAM"/>
    <property type="match status" value="1"/>
</dbReference>
<keyword evidence="5" id="KW-0004">4Fe-4S</keyword>
<dbReference type="GO" id="GO:0046872">
    <property type="term" value="F:metal ion binding"/>
    <property type="evidence" value="ECO:0007669"/>
    <property type="project" value="UniProtKB-KW"/>
</dbReference>
<dbReference type="GO" id="GO:0010181">
    <property type="term" value="F:FMN binding"/>
    <property type="evidence" value="ECO:0007669"/>
    <property type="project" value="InterPro"/>
</dbReference>
<feature type="domain" description="Flavodoxin-like" evidence="16">
    <location>
        <begin position="58"/>
        <end position="211"/>
    </location>
</feature>
<dbReference type="InterPro" id="IPR013785">
    <property type="entry name" value="Aldolase_TIM"/>
</dbReference>
<protein>
    <recommendedName>
        <fullName evidence="4">tRNA 4-demethylwyosine synthase (AdoMet-dependent)</fullName>
        <ecNumber evidence="4">4.1.3.44</ecNumber>
    </recommendedName>
</protein>
<evidence type="ECO:0000259" key="16">
    <source>
        <dbReference type="PROSITE" id="PS50902"/>
    </source>
</evidence>
<dbReference type="InterPro" id="IPR058240">
    <property type="entry name" value="rSAM_sf"/>
</dbReference>
<feature type="region of interest" description="Disordered" evidence="15">
    <location>
        <begin position="624"/>
        <end position="644"/>
    </location>
</feature>
<keyword evidence="19" id="KW-1185">Reference proteome</keyword>
<dbReference type="Pfam" id="PF00258">
    <property type="entry name" value="Flavodoxin_1"/>
    <property type="match status" value="1"/>
</dbReference>
<dbReference type="OrthoDB" id="271553at2759"/>
<keyword evidence="8" id="KW-0479">Metal-binding</keyword>
<evidence type="ECO:0000256" key="2">
    <source>
        <dbReference type="ARBA" id="ARBA00004797"/>
    </source>
</evidence>
<keyword evidence="10" id="KW-0408">Iron</keyword>
<keyword evidence="9" id="KW-0547">Nucleotide-binding</keyword>
<keyword evidence="6" id="KW-0949">S-adenosyl-L-methionine</keyword>
<comment type="similarity">
    <text evidence="3">Belongs to the TYW1 family.</text>
</comment>
<feature type="domain" description="Radical SAM core" evidence="17">
    <location>
        <begin position="311"/>
        <end position="556"/>
    </location>
</feature>
<evidence type="ECO:0000256" key="4">
    <source>
        <dbReference type="ARBA" id="ARBA00012821"/>
    </source>
</evidence>
<organism evidence="18 19">
    <name type="scientific">Tribonema minus</name>
    <dbReference type="NCBI Taxonomy" id="303371"/>
    <lineage>
        <taxon>Eukaryota</taxon>
        <taxon>Sar</taxon>
        <taxon>Stramenopiles</taxon>
        <taxon>Ochrophyta</taxon>
        <taxon>PX clade</taxon>
        <taxon>Xanthophyceae</taxon>
        <taxon>Tribonematales</taxon>
        <taxon>Tribonemataceae</taxon>
        <taxon>Tribonema</taxon>
    </lineage>
</organism>
<accession>A0A836CDS3</accession>
<dbReference type="PROSITE" id="PS50902">
    <property type="entry name" value="FLAVODOXIN_LIKE"/>
    <property type="match status" value="1"/>
</dbReference>
<dbReference type="EMBL" id="JAFCMP010000334">
    <property type="protein sequence ID" value="KAG5181403.1"/>
    <property type="molecule type" value="Genomic_DNA"/>
</dbReference>
<comment type="cofactor">
    <cofactor evidence="1">
        <name>[4Fe-4S] cluster</name>
        <dbReference type="ChEBI" id="CHEBI:49883"/>
    </cofactor>
</comment>
<dbReference type="PANTHER" id="PTHR13930:SF0">
    <property type="entry name" value="S-ADENOSYL-L-METHIONINE-DEPENDENT TRNA 4-DEMETHYLWYOSINE SYNTHASE TYW1-RELATED"/>
    <property type="match status" value="1"/>
</dbReference>
<comment type="caution">
    <text evidence="18">The sequence shown here is derived from an EMBL/GenBank/DDBJ whole genome shotgun (WGS) entry which is preliminary data.</text>
</comment>
<gene>
    <name evidence="18" type="ORF">JKP88DRAFT_269059</name>
</gene>
<comment type="pathway">
    <text evidence="2">tRNA modification; wybutosine-tRNA(Phe) biosynthesis.</text>
</comment>
<evidence type="ECO:0000256" key="8">
    <source>
        <dbReference type="ARBA" id="ARBA00022723"/>
    </source>
</evidence>
<evidence type="ECO:0000313" key="19">
    <source>
        <dbReference type="Proteomes" id="UP000664859"/>
    </source>
</evidence>
<dbReference type="PANTHER" id="PTHR13930">
    <property type="entry name" value="S-ADENOSYL-L-METHIONINE-DEPENDENT TRNA 4-DEMETHYLWYOSINE SYNTHASE"/>
    <property type="match status" value="1"/>
</dbReference>
<keyword evidence="12" id="KW-0456">Lyase</keyword>
<comment type="catalytic activity">
    <reaction evidence="14">
        <text>N(1)-methylguanosine(37) in tRNA(Phe) + pyruvate + S-adenosyl-L-methionine = 4-demethylwyosine(37) in tRNA(Phe) + 5'-deoxyadenosine + L-methionine + CO2 + H2O</text>
        <dbReference type="Rhea" id="RHEA:36347"/>
        <dbReference type="Rhea" id="RHEA-COMP:10164"/>
        <dbReference type="Rhea" id="RHEA-COMP:10165"/>
        <dbReference type="ChEBI" id="CHEBI:15361"/>
        <dbReference type="ChEBI" id="CHEBI:15377"/>
        <dbReference type="ChEBI" id="CHEBI:16526"/>
        <dbReference type="ChEBI" id="CHEBI:17319"/>
        <dbReference type="ChEBI" id="CHEBI:57844"/>
        <dbReference type="ChEBI" id="CHEBI:59789"/>
        <dbReference type="ChEBI" id="CHEBI:64315"/>
        <dbReference type="ChEBI" id="CHEBI:73542"/>
        <dbReference type="EC" id="4.1.3.44"/>
    </reaction>
</comment>
<evidence type="ECO:0000313" key="18">
    <source>
        <dbReference type="EMBL" id="KAG5181403.1"/>
    </source>
</evidence>
<dbReference type="SFLD" id="SFLDF00284">
    <property type="entry name" value="tRNA_wybutosine-synthesizing"/>
    <property type="match status" value="1"/>
</dbReference>
<evidence type="ECO:0000256" key="10">
    <source>
        <dbReference type="ARBA" id="ARBA00023004"/>
    </source>
</evidence>
<dbReference type="GO" id="GO:0102521">
    <property type="term" value="F:tRNA-4-demethylwyosine synthase activity"/>
    <property type="evidence" value="ECO:0007669"/>
    <property type="project" value="UniProtKB-EC"/>
</dbReference>
<dbReference type="GO" id="GO:0031591">
    <property type="term" value="P:wybutosine biosynthetic process"/>
    <property type="evidence" value="ECO:0007669"/>
    <property type="project" value="TreeGrafter"/>
</dbReference>
<dbReference type="InterPro" id="IPR001094">
    <property type="entry name" value="Flavdoxin-like"/>
</dbReference>
<evidence type="ECO:0000256" key="1">
    <source>
        <dbReference type="ARBA" id="ARBA00001966"/>
    </source>
</evidence>
<dbReference type="SUPFAM" id="SSF102114">
    <property type="entry name" value="Radical SAM enzymes"/>
    <property type="match status" value="1"/>
</dbReference>
<dbReference type="AlphaFoldDB" id="A0A836CDS3"/>
<dbReference type="InterPro" id="IPR008254">
    <property type="entry name" value="Flavodoxin/NO_synth"/>
</dbReference>
<sequence>MVSQRVATAAALSTTAALCVAVLVVYSSRKNTRAIRDISDIDKQRTPKAAGGGVVVPVTILYGSLTGTAASLADTLCKDVFALNVAGFAFHPRTVNMASYEPDDLETESVVVFILSTFTDGAAPPTAVNMCRWLEEASVDFRVSKAQLQQLSTAVFGLGSSAYSADHFCTPARSVMRALDGLGATAMLDMGEGDDAGDLQAQFKTWTQELLAQLCTLHADLAQQTVNEDIINDEYLLDEAGSNVLDLEDLGTTMKSAKAEAQGREMVTPLQRKALTKEGYKIIGSHSAVKLCRWTKAQLRGRGGCYKHTFYGITSYQCMEATPSLACANKCVFCWRHHKNPVGREWRWKVDDPLMIVEEAVTRHQAMINEMKGVPGVKLERWKEAFTVAHCALSLVGEPIMYPHINELVAELHRRRISTFLVTNAQFPECIEALVPVTQLYVSIDAATKDTLKAVDRPLFSDFWERFLGSLRALRKRGQRTVYRLTLVKGWNMAEVQNYAELIAIGAPELIEIKAVTYCGTSDASTLTMSNVPWHEEVRAFGEALAEATGGSYGLATEHKHSCCLLLANRDKYFKGGRFHMLADAHARDGKQFSSADYMAETPAWAIYDAPEAGFDPVELRHYRNGKGPGADVPKYEPSESGCG</sequence>
<evidence type="ECO:0000256" key="5">
    <source>
        <dbReference type="ARBA" id="ARBA00022485"/>
    </source>
</evidence>
<evidence type="ECO:0000256" key="12">
    <source>
        <dbReference type="ARBA" id="ARBA00023239"/>
    </source>
</evidence>
<evidence type="ECO:0000256" key="11">
    <source>
        <dbReference type="ARBA" id="ARBA00023014"/>
    </source>
</evidence>
<dbReference type="Gene3D" id="3.20.20.70">
    <property type="entry name" value="Aldolase class I"/>
    <property type="match status" value="1"/>
</dbReference>
<evidence type="ECO:0000256" key="15">
    <source>
        <dbReference type="SAM" id="MobiDB-lite"/>
    </source>
</evidence>
<evidence type="ECO:0000256" key="13">
    <source>
        <dbReference type="ARBA" id="ARBA00025368"/>
    </source>
</evidence>
<dbReference type="Proteomes" id="UP000664859">
    <property type="component" value="Unassembled WGS sequence"/>
</dbReference>
<dbReference type="Pfam" id="PF04055">
    <property type="entry name" value="Radical_SAM"/>
    <property type="match status" value="1"/>
</dbReference>
<dbReference type="InterPro" id="IPR029039">
    <property type="entry name" value="Flavoprotein-like_sf"/>
</dbReference>
<dbReference type="FunFam" id="3.20.20.70:FF:000196">
    <property type="entry name" value="S-adenosyl-L-methionine-dependent tRNA 4-demethylwyosine synthase"/>
    <property type="match status" value="1"/>
</dbReference>
<dbReference type="InterPro" id="IPR013917">
    <property type="entry name" value="tRNA_wybutosine-synth"/>
</dbReference>
<dbReference type="PROSITE" id="PS51918">
    <property type="entry name" value="RADICAL_SAM"/>
    <property type="match status" value="1"/>
</dbReference>
<comment type="function">
    <text evidence="13">Probable component of the wybutosine biosynthesis pathway. Wybutosine is a hyper modified guanosine with a tricyclic base found at the 3'-position adjacent to the anticodon of eukaryotic phenylalanine tRNA. Catalyzes the condensation of N-methylguanine with 2 carbon atoms from pyruvate to form the tricyclic 4-demethylwyosine, an intermediate in wybutosine biosynthesis.</text>
</comment>
<dbReference type="EC" id="4.1.3.44" evidence="4"/>
<dbReference type="SFLD" id="SFLDG01071">
    <property type="entry name" value="tRNA_wybutosine-synthesizing"/>
    <property type="match status" value="1"/>
</dbReference>
<dbReference type="InterPro" id="IPR007197">
    <property type="entry name" value="rSAM"/>
</dbReference>
<evidence type="ECO:0000256" key="7">
    <source>
        <dbReference type="ARBA" id="ARBA00022694"/>
    </source>
</evidence>
<evidence type="ECO:0000256" key="14">
    <source>
        <dbReference type="ARBA" id="ARBA00049466"/>
    </source>
</evidence>
<dbReference type="InterPro" id="IPR034556">
    <property type="entry name" value="tRNA_wybutosine-synthase"/>
</dbReference>
<dbReference type="PRINTS" id="PR00369">
    <property type="entry name" value="FLAVODOXIN"/>
</dbReference>
<reference evidence="18" key="1">
    <citation type="submission" date="2021-02" db="EMBL/GenBank/DDBJ databases">
        <title>First Annotated Genome of the Yellow-green Alga Tribonema minus.</title>
        <authorList>
            <person name="Mahan K.M."/>
        </authorList>
    </citation>
    <scope>NUCLEOTIDE SEQUENCE</scope>
    <source>
        <strain evidence="18">UTEX B ZZ1240</strain>
    </source>
</reference>
<dbReference type="Pfam" id="PF08608">
    <property type="entry name" value="Wyosine_form"/>
    <property type="match status" value="1"/>
</dbReference>
<evidence type="ECO:0000256" key="9">
    <source>
        <dbReference type="ARBA" id="ARBA00022741"/>
    </source>
</evidence>
<dbReference type="GO" id="GO:0051539">
    <property type="term" value="F:4 iron, 4 sulfur cluster binding"/>
    <property type="evidence" value="ECO:0007669"/>
    <property type="project" value="UniProtKB-KW"/>
</dbReference>
<name>A0A836CDS3_9STRA</name>
<proteinExistence type="inferred from homology"/>
<evidence type="ECO:0000259" key="17">
    <source>
        <dbReference type="PROSITE" id="PS51918"/>
    </source>
</evidence>
<evidence type="ECO:0000256" key="6">
    <source>
        <dbReference type="ARBA" id="ARBA00022691"/>
    </source>
</evidence>
<dbReference type="SFLD" id="SFLDS00029">
    <property type="entry name" value="Radical_SAM"/>
    <property type="match status" value="1"/>
</dbReference>
<keyword evidence="11" id="KW-0411">Iron-sulfur</keyword>
<dbReference type="UniPathway" id="UPA00375"/>
<dbReference type="SUPFAM" id="SSF52218">
    <property type="entry name" value="Flavoproteins"/>
    <property type="match status" value="1"/>
</dbReference>
<keyword evidence="7" id="KW-0819">tRNA processing</keyword>